<dbReference type="GeneID" id="108997592"/>
<evidence type="ECO:0000313" key="2">
    <source>
        <dbReference type="RefSeq" id="XP_018829486.1"/>
    </source>
</evidence>
<dbReference type="AlphaFoldDB" id="A0A2I4FCW1"/>
<evidence type="ECO:0000313" key="1">
    <source>
        <dbReference type="Proteomes" id="UP000235220"/>
    </source>
</evidence>
<dbReference type="STRING" id="51240.A0A2I4FCW1"/>
<organism evidence="1 2">
    <name type="scientific">Juglans regia</name>
    <name type="common">English walnut</name>
    <dbReference type="NCBI Taxonomy" id="51240"/>
    <lineage>
        <taxon>Eukaryota</taxon>
        <taxon>Viridiplantae</taxon>
        <taxon>Streptophyta</taxon>
        <taxon>Embryophyta</taxon>
        <taxon>Tracheophyta</taxon>
        <taxon>Spermatophyta</taxon>
        <taxon>Magnoliopsida</taxon>
        <taxon>eudicotyledons</taxon>
        <taxon>Gunneridae</taxon>
        <taxon>Pentapetalae</taxon>
        <taxon>rosids</taxon>
        <taxon>fabids</taxon>
        <taxon>Fagales</taxon>
        <taxon>Juglandaceae</taxon>
        <taxon>Juglans</taxon>
    </lineage>
</organism>
<dbReference type="RefSeq" id="XP_018829486.1">
    <property type="nucleotide sequence ID" value="XM_018973941.2"/>
</dbReference>
<dbReference type="OrthoDB" id="439792at2759"/>
<dbReference type="Proteomes" id="UP000235220">
    <property type="component" value="Chromosome 3"/>
</dbReference>
<name>A0A2I4FCW1_JUGRE</name>
<reference evidence="2" key="1">
    <citation type="submission" date="2025-08" db="UniProtKB">
        <authorList>
            <consortium name="RefSeq"/>
        </authorList>
    </citation>
    <scope>IDENTIFICATION</scope>
    <source>
        <tissue evidence="2">Leaves</tissue>
    </source>
</reference>
<keyword evidence="1" id="KW-1185">Reference proteome</keyword>
<dbReference type="Gramene" id="Jr03_22500_p1">
    <property type="protein sequence ID" value="cds.Jr03_22500_p1"/>
    <property type="gene ID" value="Jr03_22500"/>
</dbReference>
<gene>
    <name evidence="2" type="primary">LOC108997592</name>
</gene>
<sequence>MVSRIEISSGYYWAPRPGNGGTFTSRLSNILGVPRVANDDLISTGPLSQLEILELAIGIDLVVNLKLQEDVLPKKCPQRRICSEFGKFQSRVEIGILVLAGSTYSPATLYVESHSWSDDTEAVVKEQQSQLWRTFIVVKQNYRSLTCQESSQNPGQNCWKLSILMTMKRSSLLHHCNISYFTVPLKLTELVGSSIASCSKLTQLHTYISFLDCCSIDCAVHFLPSCVKLRF</sequence>
<accession>A0A2I4FCW1</accession>
<proteinExistence type="predicted"/>
<dbReference type="KEGG" id="jre:108997592"/>
<protein>
    <submittedName>
        <fullName evidence="2">Adenylate kinase-like</fullName>
    </submittedName>
</protein>